<evidence type="ECO:0000313" key="2">
    <source>
        <dbReference type="Proteomes" id="UP000216151"/>
    </source>
</evidence>
<gene>
    <name evidence="1" type="ORF">B8X00_09915</name>
</gene>
<comment type="caution">
    <text evidence="1">The sequence shown here is derived from an EMBL/GenBank/DDBJ whole genome shotgun (WGS) entry which is preliminary data.</text>
</comment>
<accession>A0A269XWK4</accession>
<proteinExistence type="predicted"/>
<protein>
    <submittedName>
        <fullName evidence="1">Uncharacterized protein</fullName>
    </submittedName>
</protein>
<name>A0A269XWK4_9PROT</name>
<keyword evidence="2" id="KW-1185">Reference proteome</keyword>
<dbReference type="EMBL" id="NCXK01000014">
    <property type="protein sequence ID" value="PAK77645.1"/>
    <property type="molecule type" value="Genomic_DNA"/>
</dbReference>
<dbReference type="Proteomes" id="UP000216151">
    <property type="component" value="Unassembled WGS sequence"/>
</dbReference>
<reference evidence="1 2" key="1">
    <citation type="submission" date="2017-04" db="EMBL/GenBank/DDBJ databases">
        <title>Kefir bacterial isolates.</title>
        <authorList>
            <person name="Kim Y."/>
            <person name="Blasche S."/>
            <person name="Patil K.R."/>
        </authorList>
    </citation>
    <scope>NUCLEOTIDE SEQUENCE [LARGE SCALE GENOMIC DNA]</scope>
    <source>
        <strain evidence="1 2">KR</strain>
    </source>
</reference>
<organism evidence="1 2">
    <name type="scientific">Acetobacter fabarum</name>
    <dbReference type="NCBI Taxonomy" id="483199"/>
    <lineage>
        <taxon>Bacteria</taxon>
        <taxon>Pseudomonadati</taxon>
        <taxon>Pseudomonadota</taxon>
        <taxon>Alphaproteobacteria</taxon>
        <taxon>Acetobacterales</taxon>
        <taxon>Acetobacteraceae</taxon>
        <taxon>Acetobacter</taxon>
    </lineage>
</organism>
<dbReference type="AlphaFoldDB" id="A0A269XWK4"/>
<evidence type="ECO:0000313" key="1">
    <source>
        <dbReference type="EMBL" id="PAK77645.1"/>
    </source>
</evidence>
<sequence>MKAMDDKQTTGATAKKYTFNIPIGAILHMPGMHGYPPIPPSSVPVEEHLLQAAKAIQAPVKRPQKGATIWEVITLTEEDDQVFQWPLREIRQYLVSCCEIRKPR</sequence>